<reference evidence="4 5" key="1">
    <citation type="submission" date="2024-10" db="EMBL/GenBank/DDBJ databases">
        <title>Updated reference genomes for cyclostephanoid diatoms.</title>
        <authorList>
            <person name="Roberts W.R."/>
            <person name="Alverson A.J."/>
        </authorList>
    </citation>
    <scope>NUCLEOTIDE SEQUENCE [LARGE SCALE GENOMIC DNA]</scope>
    <source>
        <strain evidence="4 5">AJA010-31</strain>
    </source>
</reference>
<evidence type="ECO:0000313" key="4">
    <source>
        <dbReference type="EMBL" id="KAL3795394.1"/>
    </source>
</evidence>
<dbReference type="Gene3D" id="6.10.140.530">
    <property type="match status" value="3"/>
</dbReference>
<dbReference type="Pfam" id="PF03457">
    <property type="entry name" value="HA"/>
    <property type="match status" value="4"/>
</dbReference>
<dbReference type="PANTHER" id="PTHR33418">
    <property type="entry name" value="HELICASE-ASSOCIATED"/>
    <property type="match status" value="1"/>
</dbReference>
<keyword evidence="1" id="KW-0175">Coiled coil</keyword>
<dbReference type="InterPro" id="IPR005114">
    <property type="entry name" value="Helicase_assoc"/>
</dbReference>
<name>A0ABD3Q622_9STRA</name>
<dbReference type="AlphaFoldDB" id="A0ABD3Q622"/>
<feature type="region of interest" description="Disordered" evidence="2">
    <location>
        <begin position="142"/>
        <end position="245"/>
    </location>
</feature>
<feature type="region of interest" description="Disordered" evidence="2">
    <location>
        <begin position="357"/>
        <end position="409"/>
    </location>
</feature>
<comment type="caution">
    <text evidence="4">The sequence shown here is derived from an EMBL/GenBank/DDBJ whole genome shotgun (WGS) entry which is preliminary data.</text>
</comment>
<feature type="compositionally biased region" description="Polar residues" evidence="2">
    <location>
        <begin position="196"/>
        <end position="206"/>
    </location>
</feature>
<feature type="domain" description="Helicase-associated" evidence="3">
    <location>
        <begin position="517"/>
        <end position="606"/>
    </location>
</feature>
<dbReference type="Proteomes" id="UP001530400">
    <property type="component" value="Unassembled WGS sequence"/>
</dbReference>
<feature type="region of interest" description="Disordered" evidence="2">
    <location>
        <begin position="566"/>
        <end position="586"/>
    </location>
</feature>
<evidence type="ECO:0000256" key="2">
    <source>
        <dbReference type="SAM" id="MobiDB-lite"/>
    </source>
</evidence>
<feature type="domain" description="Helicase-associated" evidence="3">
    <location>
        <begin position="612"/>
        <end position="679"/>
    </location>
</feature>
<evidence type="ECO:0000256" key="1">
    <source>
        <dbReference type="SAM" id="Coils"/>
    </source>
</evidence>
<protein>
    <recommendedName>
        <fullName evidence="3">Helicase-associated domain-containing protein</fullName>
    </recommendedName>
</protein>
<feature type="coiled-coil region" evidence="1">
    <location>
        <begin position="251"/>
        <end position="285"/>
    </location>
</feature>
<feature type="compositionally biased region" description="Polar residues" evidence="2">
    <location>
        <begin position="396"/>
        <end position="405"/>
    </location>
</feature>
<gene>
    <name evidence="4" type="ORF">ACHAWO_002641</name>
</gene>
<dbReference type="PANTHER" id="PTHR33418:SF1">
    <property type="entry name" value="HELICASE-ASSOCIATED DOMAIN-CONTAINING PROTEIN"/>
    <property type="match status" value="1"/>
</dbReference>
<accession>A0ABD3Q622</accession>
<feature type="domain" description="Helicase-associated" evidence="3">
    <location>
        <begin position="448"/>
        <end position="511"/>
    </location>
</feature>
<feature type="compositionally biased region" description="Polar residues" evidence="2">
    <location>
        <begin position="149"/>
        <end position="159"/>
    </location>
</feature>
<organism evidence="4 5">
    <name type="scientific">Cyclotella atomus</name>
    <dbReference type="NCBI Taxonomy" id="382360"/>
    <lineage>
        <taxon>Eukaryota</taxon>
        <taxon>Sar</taxon>
        <taxon>Stramenopiles</taxon>
        <taxon>Ochrophyta</taxon>
        <taxon>Bacillariophyta</taxon>
        <taxon>Coscinodiscophyceae</taxon>
        <taxon>Thalassiosirophycidae</taxon>
        <taxon>Stephanodiscales</taxon>
        <taxon>Stephanodiscaceae</taxon>
        <taxon>Cyclotella</taxon>
    </lineage>
</organism>
<evidence type="ECO:0000259" key="3">
    <source>
        <dbReference type="Pfam" id="PF03457"/>
    </source>
</evidence>
<evidence type="ECO:0000313" key="5">
    <source>
        <dbReference type="Proteomes" id="UP001530400"/>
    </source>
</evidence>
<keyword evidence="5" id="KW-1185">Reference proteome</keyword>
<feature type="domain" description="Helicase-associated" evidence="3">
    <location>
        <begin position="308"/>
        <end position="353"/>
    </location>
</feature>
<proteinExistence type="predicted"/>
<dbReference type="EMBL" id="JALLPJ020000322">
    <property type="protein sequence ID" value="KAL3795394.1"/>
    <property type="molecule type" value="Genomic_DNA"/>
</dbReference>
<feature type="compositionally biased region" description="Polar residues" evidence="2">
    <location>
        <begin position="235"/>
        <end position="245"/>
    </location>
</feature>
<sequence>MNEPSYDNNDFCPIQLGAHIGTVASNADNDSLDFNPTDSSNPLSMNLGYDNDNDLLSSEAMDIFEAVTDSSSYGRPSPVFPHQQDADCLDFEDFPGLSQDMHIQGSDFNYKDDTFGALSTDDENEEYCAELAEKWVEEQMQQEDLRRLSASNEHSSDNFLHTAPSEPSAAQHLCKSESTTSLKSPGPIPTALNPITPVQPSIQPTKSTHKRAKRSVSEVSNSSSTQKPGKRRNAKNQTHTITFRSQSRIRMDKALQERSQAQMALREAVRNLKKAQATERECRARYASATLLVKTTAEKECDSLLREETPWNKMFRQLKTYKDETGGCNINDNKSPEMVKLTAWICKNRKDCKMNGKATHANRVSPTPSVNEPRIPIEQGSSSSSVSTSQPKHAASAQSTKNQAAIVSPEEVDDASVFEDLDVDSILADPYKKIALDRIDFDWDPRTSRWNEMYKQLQEFKATHGTTLVPHANFGLGAWVKRQQVQYNFYSNGSKTELTEERVRMLNDLGFVWSRRSKNWNENFQRLKRWSEEHGSCHIPDGTEDPELVALSKWVADQRAHYKRQIADDSPNESDTNEETAAKKKSKKKLSKLCPEKIQALMSIGFEFDSRDAKWLQKFDLLMEYKKIHGDFLVPSGYEADPTLSNWVSSQRQQYNYYQKGCKSHMTERRLKILKDADFPFASKKEEILKMKDEATQQIMNEFEAKPWLEKYKDLLLHIAQHGSIDSLQKSNSLLHDWVGTQREELLCPVSESIDPDTISPTEKEHCSLMKAADLFASSLAAERAEANSSSVYKENLSWDCQFGTLAAWYIKYGTYSNKGMPSKLKKFMSKQQEHHRLFCSGAESELTPERVEKLRDIFFPFDNQATNEPASNDVAAARRNRSWEEYRLDLAISYIQKGNYDMQAIDDLELRRWATEQKRQHKLYLAGKQSSLSSAQIQRLIDIRFISKRAKQWSFPELCGDLMAFRIQFGTFDVANAKVVTNFKALKGKPLSSGLAFTTLHNIQELMNKLKVARHEFTEDQLTKLSSVSFPWVEPAVIAPDITSVSSSEVAASIPGNATIHENTASSTQLAAALDPPIVKNIFGMTLEMSAMTKQ</sequence>